<keyword evidence="2" id="KW-1185">Reference proteome</keyword>
<dbReference type="EMBL" id="NIRI02000056">
    <property type="protein sequence ID" value="KAG5445308.1"/>
    <property type="molecule type" value="Genomic_DNA"/>
</dbReference>
<dbReference type="InParanoid" id="A0A419PVR3"/>
<proteinExistence type="predicted"/>
<evidence type="ECO:0000313" key="1">
    <source>
        <dbReference type="EMBL" id="KAG5445308.1"/>
    </source>
</evidence>
<accession>A0A419PVR3</accession>
<reference evidence="1 2" key="2">
    <citation type="journal article" date="2021" name="Genomics">
        <title>High-quality reference genome for Clonorchis sinensis.</title>
        <authorList>
            <person name="Young N.D."/>
            <person name="Stroehlein A.J."/>
            <person name="Kinkar L."/>
            <person name="Wang T."/>
            <person name="Sohn W.M."/>
            <person name="Chang B.C.H."/>
            <person name="Kaur P."/>
            <person name="Weisz D."/>
            <person name="Dudchenko O."/>
            <person name="Aiden E.L."/>
            <person name="Korhonen P.K."/>
            <person name="Gasser R.B."/>
        </authorList>
    </citation>
    <scope>NUCLEOTIDE SEQUENCE [LARGE SCALE GENOMIC DNA]</scope>
    <source>
        <strain evidence="1">Cs-k2</strain>
    </source>
</reference>
<dbReference type="OrthoDB" id="10051416at2759"/>
<gene>
    <name evidence="1" type="ORF">CSKR_105793</name>
</gene>
<feature type="non-terminal residue" evidence="1">
    <location>
        <position position="1"/>
    </location>
</feature>
<comment type="caution">
    <text evidence="1">The sequence shown here is derived from an EMBL/GenBank/DDBJ whole genome shotgun (WGS) entry which is preliminary data.</text>
</comment>
<sequence length="158" mass="17282">FVDNYTHLQINLVFTADSTISLVCDILQLNVLHKGRLMFQLVPYSRYQSVSEGGGLVVICRKHFEALSPPSSQSGNLEESGSISAIDIDRSPFPILSPAKRMDQWLERKFTDRKVCGSNPTSASRLPLSRLGQPGSIPALMLPSGGMAVKHRKGVTAE</sequence>
<protein>
    <submittedName>
        <fullName evidence="1">Uncharacterized protein</fullName>
    </submittedName>
</protein>
<reference evidence="1 2" key="1">
    <citation type="journal article" date="2018" name="Biotechnol. Adv.">
        <title>Improved genomic resources and new bioinformatic workflow for the carcinogenic parasite Clonorchis sinensis: Biotechnological implications.</title>
        <authorList>
            <person name="Wang D."/>
            <person name="Korhonen P.K."/>
            <person name="Gasser R.B."/>
            <person name="Young N.D."/>
        </authorList>
    </citation>
    <scope>NUCLEOTIDE SEQUENCE [LARGE SCALE GENOMIC DNA]</scope>
    <source>
        <strain evidence="1">Cs-k2</strain>
    </source>
</reference>
<organism evidence="1 2">
    <name type="scientific">Clonorchis sinensis</name>
    <name type="common">Chinese liver fluke</name>
    <dbReference type="NCBI Taxonomy" id="79923"/>
    <lineage>
        <taxon>Eukaryota</taxon>
        <taxon>Metazoa</taxon>
        <taxon>Spiralia</taxon>
        <taxon>Lophotrochozoa</taxon>
        <taxon>Platyhelminthes</taxon>
        <taxon>Trematoda</taxon>
        <taxon>Digenea</taxon>
        <taxon>Opisthorchiida</taxon>
        <taxon>Opisthorchiata</taxon>
        <taxon>Opisthorchiidae</taxon>
        <taxon>Clonorchis</taxon>
    </lineage>
</organism>
<name>A0A419PVR3_CLOSI</name>
<dbReference type="AlphaFoldDB" id="A0A419PVR3"/>
<dbReference type="Proteomes" id="UP000286415">
    <property type="component" value="Unassembled WGS sequence"/>
</dbReference>
<evidence type="ECO:0000313" key="2">
    <source>
        <dbReference type="Proteomes" id="UP000286415"/>
    </source>
</evidence>